<dbReference type="SUPFAM" id="SSF48371">
    <property type="entry name" value="ARM repeat"/>
    <property type="match status" value="1"/>
</dbReference>
<dbReference type="SMART" id="SM00913">
    <property type="entry name" value="IBN_N"/>
    <property type="match status" value="1"/>
</dbReference>
<keyword evidence="7" id="KW-0539">Nucleus</keyword>
<evidence type="ECO:0000256" key="11">
    <source>
        <dbReference type="ARBA" id="ARBA00080641"/>
    </source>
</evidence>
<sequence length="367" mass="41578">MATMWAPKEDGLRQIIELLKESQSSDTAVQRQVQQKLEELNKFPDFNNYLIFVLTKLVSEDEPTRSLSGLIVKNNIRAHYGKLPKEVTVFIKQECLNSIGDPSALIRATIGILITTITSREGLQEWPDLLPSLCSFLDSNNFHVVEGSFGALQKICEDSPELLDADVENRPLNVLIPKFLQFFRHEHPKIRSHAIACVNQFIFSRTPSLMNHIDTFIENLFVLAEDEDVEVTKNVCRALVMLVEVRMDRLLPHMANIVQFMLVRTQDGDETIALEACEFWLSLADQPICREVLGAHMDRLVPVLVRGMKYSELDIILLKGDVEEDEHIADKESDIRPRFHRAKSHTQKHASIDGGGDGAGSDDEYVC</sequence>
<dbReference type="FunFam" id="1.25.10.10:FF:000028">
    <property type="entry name" value="Transportin-1 isoform 1"/>
    <property type="match status" value="1"/>
</dbReference>
<evidence type="ECO:0000256" key="9">
    <source>
        <dbReference type="ARBA" id="ARBA00067327"/>
    </source>
</evidence>
<evidence type="ECO:0000256" key="5">
    <source>
        <dbReference type="ARBA" id="ARBA00022737"/>
    </source>
</evidence>
<feature type="compositionally biased region" description="Basic residues" evidence="12">
    <location>
        <begin position="338"/>
        <end position="348"/>
    </location>
</feature>
<dbReference type="Pfam" id="PF03810">
    <property type="entry name" value="IBN_N"/>
    <property type="match status" value="1"/>
</dbReference>
<feature type="region of interest" description="Disordered" evidence="12">
    <location>
        <begin position="329"/>
        <end position="367"/>
    </location>
</feature>
<keyword evidence="5" id="KW-0677">Repeat</keyword>
<comment type="similarity">
    <text evidence="8">Belongs to the importin beta family. Importin beta-2 subfamily.</text>
</comment>
<evidence type="ECO:0000256" key="12">
    <source>
        <dbReference type="SAM" id="MobiDB-lite"/>
    </source>
</evidence>
<dbReference type="Proteomes" id="UP000593567">
    <property type="component" value="Unassembled WGS sequence"/>
</dbReference>
<keyword evidence="3" id="KW-0813">Transport</keyword>
<accession>A0A7J7ITD0</accession>
<comment type="subcellular location">
    <subcellularLocation>
        <location evidence="2">Cytoplasm</location>
    </subcellularLocation>
    <subcellularLocation>
        <location evidence="1">Nucleus</location>
    </subcellularLocation>
</comment>
<organism evidence="14 15">
    <name type="scientific">Bugula neritina</name>
    <name type="common">Brown bryozoan</name>
    <name type="synonym">Sertularia neritina</name>
    <dbReference type="NCBI Taxonomy" id="10212"/>
    <lineage>
        <taxon>Eukaryota</taxon>
        <taxon>Metazoa</taxon>
        <taxon>Spiralia</taxon>
        <taxon>Lophotrochozoa</taxon>
        <taxon>Bryozoa</taxon>
        <taxon>Gymnolaemata</taxon>
        <taxon>Cheilostomatida</taxon>
        <taxon>Flustrina</taxon>
        <taxon>Buguloidea</taxon>
        <taxon>Bugulidae</taxon>
        <taxon>Bugula</taxon>
    </lineage>
</organism>
<feature type="domain" description="Importin N-terminal" evidence="13">
    <location>
        <begin position="33"/>
        <end position="101"/>
    </location>
</feature>
<dbReference type="AlphaFoldDB" id="A0A7J7ITD0"/>
<name>A0A7J7ITD0_BUGNE</name>
<evidence type="ECO:0000256" key="8">
    <source>
        <dbReference type="ARBA" id="ARBA00038423"/>
    </source>
</evidence>
<evidence type="ECO:0000313" key="15">
    <source>
        <dbReference type="Proteomes" id="UP000593567"/>
    </source>
</evidence>
<dbReference type="InterPro" id="IPR011989">
    <property type="entry name" value="ARM-like"/>
</dbReference>
<dbReference type="Pfam" id="PF25780">
    <property type="entry name" value="TPR_IPO5"/>
    <property type="match status" value="1"/>
</dbReference>
<proteinExistence type="inferred from homology"/>
<evidence type="ECO:0000256" key="10">
    <source>
        <dbReference type="ARBA" id="ARBA00076938"/>
    </source>
</evidence>
<evidence type="ECO:0000256" key="3">
    <source>
        <dbReference type="ARBA" id="ARBA00022448"/>
    </source>
</evidence>
<dbReference type="OrthoDB" id="951172at2759"/>
<dbReference type="GO" id="GO:0006606">
    <property type="term" value="P:protein import into nucleus"/>
    <property type="evidence" value="ECO:0007669"/>
    <property type="project" value="InterPro"/>
</dbReference>
<dbReference type="Gene3D" id="1.25.10.10">
    <property type="entry name" value="Leucine-rich Repeat Variant"/>
    <property type="match status" value="1"/>
</dbReference>
<evidence type="ECO:0000259" key="13">
    <source>
        <dbReference type="PROSITE" id="PS50166"/>
    </source>
</evidence>
<reference evidence="14" key="1">
    <citation type="submission" date="2020-06" db="EMBL/GenBank/DDBJ databases">
        <title>Draft genome of Bugula neritina, a colonial animal packing powerful symbionts and potential medicines.</title>
        <authorList>
            <person name="Rayko M."/>
        </authorList>
    </citation>
    <scope>NUCLEOTIDE SEQUENCE [LARGE SCALE GENOMIC DNA]</scope>
    <source>
        <strain evidence="14">Kwan_BN1</strain>
    </source>
</reference>
<dbReference type="InterPro" id="IPR001494">
    <property type="entry name" value="Importin-beta_N"/>
</dbReference>
<dbReference type="InterPro" id="IPR057672">
    <property type="entry name" value="TPR_IPO4/5"/>
</dbReference>
<dbReference type="InterPro" id="IPR040122">
    <property type="entry name" value="Importin_beta"/>
</dbReference>
<evidence type="ECO:0000256" key="4">
    <source>
        <dbReference type="ARBA" id="ARBA00022490"/>
    </source>
</evidence>
<dbReference type="InterPro" id="IPR016024">
    <property type="entry name" value="ARM-type_fold"/>
</dbReference>
<dbReference type="PROSITE" id="PS50166">
    <property type="entry name" value="IMPORTIN_B_NT"/>
    <property type="match status" value="1"/>
</dbReference>
<keyword evidence="6" id="KW-0653">Protein transport</keyword>
<protein>
    <recommendedName>
        <fullName evidence="9">Transportin-1</fullName>
    </recommendedName>
    <alternativeName>
        <fullName evidence="10">Importin beta-2</fullName>
    </alternativeName>
    <alternativeName>
        <fullName evidence="11">Karyopherin beta-2</fullName>
    </alternativeName>
</protein>
<evidence type="ECO:0000256" key="7">
    <source>
        <dbReference type="ARBA" id="ARBA00023242"/>
    </source>
</evidence>
<comment type="caution">
    <text evidence="14">The sequence shown here is derived from an EMBL/GenBank/DDBJ whole genome shotgun (WGS) entry which is preliminary data.</text>
</comment>
<dbReference type="PANTHER" id="PTHR10527">
    <property type="entry name" value="IMPORTIN BETA"/>
    <property type="match status" value="1"/>
</dbReference>
<evidence type="ECO:0000313" key="14">
    <source>
        <dbReference type="EMBL" id="KAF6017120.1"/>
    </source>
</evidence>
<evidence type="ECO:0000256" key="2">
    <source>
        <dbReference type="ARBA" id="ARBA00004496"/>
    </source>
</evidence>
<evidence type="ECO:0000256" key="6">
    <source>
        <dbReference type="ARBA" id="ARBA00022927"/>
    </source>
</evidence>
<dbReference type="GO" id="GO:0031267">
    <property type="term" value="F:small GTPase binding"/>
    <property type="evidence" value="ECO:0007669"/>
    <property type="project" value="InterPro"/>
</dbReference>
<gene>
    <name evidence="14" type="ORF">EB796_024571</name>
</gene>
<keyword evidence="4" id="KW-0963">Cytoplasm</keyword>
<keyword evidence="15" id="KW-1185">Reference proteome</keyword>
<dbReference type="EMBL" id="VXIV02003429">
    <property type="protein sequence ID" value="KAF6017120.1"/>
    <property type="molecule type" value="Genomic_DNA"/>
</dbReference>
<dbReference type="GO" id="GO:0005737">
    <property type="term" value="C:cytoplasm"/>
    <property type="evidence" value="ECO:0007669"/>
    <property type="project" value="UniProtKB-SubCell"/>
</dbReference>
<dbReference type="GO" id="GO:0031981">
    <property type="term" value="C:nuclear lumen"/>
    <property type="evidence" value="ECO:0007669"/>
    <property type="project" value="UniProtKB-ARBA"/>
</dbReference>
<evidence type="ECO:0000256" key="1">
    <source>
        <dbReference type="ARBA" id="ARBA00004123"/>
    </source>
</evidence>